<dbReference type="EMBL" id="CP015579">
    <property type="protein sequence ID" value="ARU93073.1"/>
    <property type="molecule type" value="Genomic_DNA"/>
</dbReference>
<name>A0A1Y0L4X9_TATCI</name>
<evidence type="ECO:0000313" key="1">
    <source>
        <dbReference type="EMBL" id="ARU93073.1"/>
    </source>
</evidence>
<reference evidence="3 4" key="1">
    <citation type="submission" date="2016-05" db="EMBL/GenBank/DDBJ databases">
        <title>Complete genome sequence of two 2,5-diketo-D-glunonic acid producing strain Tatumella citrea.</title>
        <authorList>
            <person name="Duan C."/>
            <person name="Yang J."/>
            <person name="Yang S."/>
        </authorList>
    </citation>
    <scope>NUCLEOTIDE SEQUENCE [LARGE SCALE GENOMIC DNA]</scope>
    <source>
        <strain evidence="2 3">ATCC 39140</strain>
        <strain evidence="1 4">DSM 13699</strain>
    </source>
</reference>
<dbReference type="AlphaFoldDB" id="A0A1Y0L4X9"/>
<proteinExistence type="predicted"/>
<evidence type="ECO:0000313" key="4">
    <source>
        <dbReference type="Proteomes" id="UP000195814"/>
    </source>
</evidence>
<dbReference type="Proteomes" id="UP000195729">
    <property type="component" value="Chromosome"/>
</dbReference>
<sequence>MSTGSDDCQWFTLMPAIRGHYFFQKSPTSRFPAHNSACYASMLMILHHPYILKFHYCIISRKNLIPAGSGIPGLGHF</sequence>
<evidence type="ECO:0000313" key="3">
    <source>
        <dbReference type="Proteomes" id="UP000195729"/>
    </source>
</evidence>
<dbReference type="KEGG" id="tci:A7K98_04225"/>
<accession>A0A1Y0L4X9</accession>
<dbReference type="EMBL" id="CP015581">
    <property type="protein sequence ID" value="ARU97111.1"/>
    <property type="molecule type" value="Genomic_DNA"/>
</dbReference>
<organism evidence="1 4">
    <name type="scientific">Tatumella citrea</name>
    <name type="common">Pantoea citrea</name>
    <dbReference type="NCBI Taxonomy" id="53336"/>
    <lineage>
        <taxon>Bacteria</taxon>
        <taxon>Pseudomonadati</taxon>
        <taxon>Pseudomonadota</taxon>
        <taxon>Gammaproteobacteria</taxon>
        <taxon>Enterobacterales</taxon>
        <taxon>Erwiniaceae</taxon>
        <taxon>Tatumella</taxon>
    </lineage>
</organism>
<dbReference type="Proteomes" id="UP000195814">
    <property type="component" value="Chromosome"/>
</dbReference>
<protein>
    <submittedName>
        <fullName evidence="1">Uncharacterized protein</fullName>
    </submittedName>
</protein>
<evidence type="ECO:0000313" key="2">
    <source>
        <dbReference type="EMBL" id="ARU97111.1"/>
    </source>
</evidence>
<gene>
    <name evidence="1" type="ORF">A7K98_04225</name>
    <name evidence="2" type="ORF">A7K99_04225</name>
</gene>
<keyword evidence="3" id="KW-1185">Reference proteome</keyword>